<keyword evidence="3 5" id="KW-1133">Transmembrane helix</keyword>
<dbReference type="InterPro" id="IPR052649">
    <property type="entry name" value="NCE102-like"/>
</dbReference>
<dbReference type="GO" id="GO:0070941">
    <property type="term" value="P:eisosome assembly"/>
    <property type="evidence" value="ECO:0007669"/>
    <property type="project" value="TreeGrafter"/>
</dbReference>
<evidence type="ECO:0000256" key="1">
    <source>
        <dbReference type="ARBA" id="ARBA00004141"/>
    </source>
</evidence>
<dbReference type="GO" id="GO:0005886">
    <property type="term" value="C:plasma membrane"/>
    <property type="evidence" value="ECO:0007669"/>
    <property type="project" value="TreeGrafter"/>
</dbReference>
<feature type="transmembrane region" description="Helical" evidence="5">
    <location>
        <begin position="68"/>
        <end position="90"/>
    </location>
</feature>
<dbReference type="GO" id="GO:0032126">
    <property type="term" value="C:eisosome"/>
    <property type="evidence" value="ECO:0007669"/>
    <property type="project" value="TreeGrafter"/>
</dbReference>
<evidence type="ECO:0000256" key="4">
    <source>
        <dbReference type="ARBA" id="ARBA00023136"/>
    </source>
</evidence>
<reference evidence="8" key="1">
    <citation type="submission" date="2017-03" db="EMBL/GenBank/DDBJ databases">
        <title>Genomes of endolithic fungi from Antarctica.</title>
        <authorList>
            <person name="Coleine C."/>
            <person name="Masonjones S."/>
            <person name="Stajich J.E."/>
        </authorList>
    </citation>
    <scope>NUCLEOTIDE SEQUENCE [LARGE SCALE GENOMIC DNA]</scope>
    <source>
        <strain evidence="8">CCFEE 5527</strain>
    </source>
</reference>
<comment type="caution">
    <text evidence="7">The sequence shown here is derived from an EMBL/GenBank/DDBJ whole genome shotgun (WGS) entry which is preliminary data.</text>
</comment>
<evidence type="ECO:0000259" key="6">
    <source>
        <dbReference type="Pfam" id="PF01284"/>
    </source>
</evidence>
<proteinExistence type="predicted"/>
<dbReference type="EMBL" id="NAJO01000023">
    <property type="protein sequence ID" value="OQO03786.1"/>
    <property type="molecule type" value="Genomic_DNA"/>
</dbReference>
<dbReference type="Proteomes" id="UP000192596">
    <property type="component" value="Unassembled WGS sequence"/>
</dbReference>
<keyword evidence="2 5" id="KW-0812">Transmembrane</keyword>
<evidence type="ECO:0000256" key="5">
    <source>
        <dbReference type="SAM" id="Phobius"/>
    </source>
</evidence>
<organism evidence="7 8">
    <name type="scientific">Cryoendolithus antarcticus</name>
    <dbReference type="NCBI Taxonomy" id="1507870"/>
    <lineage>
        <taxon>Eukaryota</taxon>
        <taxon>Fungi</taxon>
        <taxon>Dikarya</taxon>
        <taxon>Ascomycota</taxon>
        <taxon>Pezizomycotina</taxon>
        <taxon>Dothideomycetes</taxon>
        <taxon>Dothideomycetidae</taxon>
        <taxon>Cladosporiales</taxon>
        <taxon>Cladosporiaceae</taxon>
        <taxon>Cryoendolithus</taxon>
    </lineage>
</organism>
<name>A0A1V8SX97_9PEZI</name>
<evidence type="ECO:0000256" key="2">
    <source>
        <dbReference type="ARBA" id="ARBA00022692"/>
    </source>
</evidence>
<dbReference type="PANTHER" id="PTHR28165">
    <property type="entry name" value="NON-CLASSICAL EXPORT PROTEIN 2-RELATED"/>
    <property type="match status" value="1"/>
</dbReference>
<dbReference type="GO" id="GO:0072659">
    <property type="term" value="P:protein localization to plasma membrane"/>
    <property type="evidence" value="ECO:0007669"/>
    <property type="project" value="TreeGrafter"/>
</dbReference>
<dbReference type="InParanoid" id="A0A1V8SX97"/>
<sequence length="190" mass="19849">MKNVTVGVRILQALTAAIVLALSVNAIRWQQIGTAPATTGFSAFVGAFGIFAALIGVVGLYISLVPDTAVIVIDGLAVACFAVAGVTLSVRMRGMNCTRASVAAHYKDHANAFALFNSGYKDDPVKGPVYGCAPSSEDNEYCDVPALVSKCHAITADAAFLWFTFLACIVATVLAWRLRKRSGISSSSAA</sequence>
<evidence type="ECO:0000313" key="7">
    <source>
        <dbReference type="EMBL" id="OQO03786.1"/>
    </source>
</evidence>
<dbReference type="Pfam" id="PF01284">
    <property type="entry name" value="MARVEL"/>
    <property type="match status" value="1"/>
</dbReference>
<feature type="transmembrane region" description="Helical" evidence="5">
    <location>
        <begin position="39"/>
        <end position="62"/>
    </location>
</feature>
<dbReference type="PANTHER" id="PTHR28165:SF2">
    <property type="entry name" value="MARVEL DOMAIN-CONTAINING PROTEIN"/>
    <property type="match status" value="1"/>
</dbReference>
<feature type="transmembrane region" description="Helical" evidence="5">
    <location>
        <begin position="159"/>
        <end position="178"/>
    </location>
</feature>
<keyword evidence="4 5" id="KW-0472">Membrane</keyword>
<evidence type="ECO:0000256" key="3">
    <source>
        <dbReference type="ARBA" id="ARBA00022989"/>
    </source>
</evidence>
<feature type="transmembrane region" description="Helical" evidence="5">
    <location>
        <begin position="6"/>
        <end position="27"/>
    </location>
</feature>
<evidence type="ECO:0000313" key="8">
    <source>
        <dbReference type="Proteomes" id="UP000192596"/>
    </source>
</evidence>
<accession>A0A1V8SX97</accession>
<keyword evidence="8" id="KW-1185">Reference proteome</keyword>
<protein>
    <recommendedName>
        <fullName evidence="6">MARVEL domain-containing protein</fullName>
    </recommendedName>
</protein>
<gene>
    <name evidence="7" type="ORF">B0A48_10426</name>
</gene>
<dbReference type="AlphaFoldDB" id="A0A1V8SX97"/>
<comment type="subcellular location">
    <subcellularLocation>
        <location evidence="1">Membrane</location>
        <topology evidence="1">Multi-pass membrane protein</topology>
    </subcellularLocation>
</comment>
<dbReference type="OrthoDB" id="2017497at2759"/>
<dbReference type="InterPro" id="IPR008253">
    <property type="entry name" value="Marvel"/>
</dbReference>
<feature type="domain" description="MARVEL" evidence="6">
    <location>
        <begin position="5"/>
        <end position="174"/>
    </location>
</feature>